<feature type="domain" description="Transposase IS66 central" evidence="1">
    <location>
        <begin position="28"/>
        <end position="248"/>
    </location>
</feature>
<reference evidence="4 5" key="1">
    <citation type="journal article" date="2019" name="Nat. Med.">
        <title>A library of human gut bacterial isolates paired with longitudinal multiomics data enables mechanistic microbiome research.</title>
        <authorList>
            <person name="Poyet M."/>
            <person name="Groussin M."/>
            <person name="Gibbons S.M."/>
            <person name="Avila-Pacheco J."/>
            <person name="Jiang X."/>
            <person name="Kearney S.M."/>
            <person name="Perrotta A.R."/>
            <person name="Berdy B."/>
            <person name="Zhao S."/>
            <person name="Lieberman T.D."/>
            <person name="Swanson P.K."/>
            <person name="Smith M."/>
            <person name="Roesemann S."/>
            <person name="Alexander J.E."/>
            <person name="Rich S.A."/>
            <person name="Livny J."/>
            <person name="Vlamakis H."/>
            <person name="Clish C."/>
            <person name="Bullock K."/>
            <person name="Deik A."/>
            <person name="Scott J."/>
            <person name="Pierce K.A."/>
            <person name="Xavier R.J."/>
            <person name="Alm E.J."/>
        </authorList>
    </citation>
    <scope>NUCLEOTIDE SEQUENCE [LARGE SCALE GENOMIC DNA]</scope>
    <source>
        <strain evidence="3 4">BIOML-A140</strain>
        <strain evidence="2 5">BIOML-A141</strain>
    </source>
</reference>
<gene>
    <name evidence="3" type="ORF">GAZ06_08280</name>
    <name evidence="2" type="ORF">GAZ09_08110</name>
</gene>
<dbReference type="EMBL" id="WDBZ01000014">
    <property type="protein sequence ID" value="KAB6453685.1"/>
    <property type="molecule type" value="Genomic_DNA"/>
</dbReference>
<evidence type="ECO:0000259" key="1">
    <source>
        <dbReference type="Pfam" id="PF03050"/>
    </source>
</evidence>
<evidence type="ECO:0000313" key="5">
    <source>
        <dbReference type="Proteomes" id="UP000483142"/>
    </source>
</evidence>
<evidence type="ECO:0000313" key="2">
    <source>
        <dbReference type="EMBL" id="KAB6453685.1"/>
    </source>
</evidence>
<dbReference type="InterPro" id="IPR052344">
    <property type="entry name" value="Transposase-related"/>
</dbReference>
<dbReference type="Pfam" id="PF03050">
    <property type="entry name" value="DDE_Tnp_IS66"/>
    <property type="match status" value="1"/>
</dbReference>
<proteinExistence type="predicted"/>
<name>A0A6G0GPY4_PHOVU</name>
<dbReference type="Proteomes" id="UP000483142">
    <property type="component" value="Unassembled WGS sequence"/>
</dbReference>
<dbReference type="AlphaFoldDB" id="A0A6G0GPY4"/>
<organism evidence="2 5">
    <name type="scientific">Phocaeicola vulgatus</name>
    <name type="common">Bacteroides vulgatus</name>
    <dbReference type="NCBI Taxonomy" id="821"/>
    <lineage>
        <taxon>Bacteria</taxon>
        <taxon>Pseudomonadati</taxon>
        <taxon>Bacteroidota</taxon>
        <taxon>Bacteroidia</taxon>
        <taxon>Bacteroidales</taxon>
        <taxon>Bacteroidaceae</taxon>
        <taxon>Phocaeicola</taxon>
    </lineage>
</organism>
<dbReference type="PANTHER" id="PTHR33678:SF1">
    <property type="entry name" value="BLL1576 PROTEIN"/>
    <property type="match status" value="1"/>
</dbReference>
<evidence type="ECO:0000313" key="4">
    <source>
        <dbReference type="Proteomes" id="UP000468344"/>
    </source>
</evidence>
<dbReference type="InterPro" id="IPR004291">
    <property type="entry name" value="Transposase_IS66_central"/>
</dbReference>
<accession>A0A6G0GPY4</accession>
<sequence>YFESHGFTLKKPTAHKLMEKASSLFDKAADETYYKILVPEKNSKGKGVRKGYLWVVVGINTRMIYLLYDDGSRSEKVILNELGGCKGIIQSDGYSPYRKLESDAYPHITRIPCLQHIKRKFIDCGEDDPDAKRIVEMINTLYQNEHKHKIGVDGWTVEQNLVHRKKYAPDILGEIKDVLDDIEERGDLLPKSELKEAITYLRNEWNAVVDIFNYGDTYLDNNIVERMNRYISLSRKNSLFFGSHKGAERGAILYTIALTCRMNKVNLFEYLTDVINRTAEWQPNTPLEKYRLLLPDRWEKAND</sequence>
<dbReference type="PANTHER" id="PTHR33678">
    <property type="entry name" value="BLL1576 PROTEIN"/>
    <property type="match status" value="1"/>
</dbReference>
<evidence type="ECO:0000313" key="3">
    <source>
        <dbReference type="EMBL" id="KAB6478675.1"/>
    </source>
</evidence>
<dbReference type="EMBL" id="WDBY01000013">
    <property type="protein sequence ID" value="KAB6478675.1"/>
    <property type="molecule type" value="Genomic_DNA"/>
</dbReference>
<feature type="non-terminal residue" evidence="2">
    <location>
        <position position="1"/>
    </location>
</feature>
<comment type="caution">
    <text evidence="2">The sequence shown here is derived from an EMBL/GenBank/DDBJ whole genome shotgun (WGS) entry which is preliminary data.</text>
</comment>
<dbReference type="Proteomes" id="UP000468344">
    <property type="component" value="Unassembled WGS sequence"/>
</dbReference>
<protein>
    <submittedName>
        <fullName evidence="2">IS66 family transposase</fullName>
    </submittedName>
</protein>